<dbReference type="Gene3D" id="2.60.40.790">
    <property type="match status" value="1"/>
</dbReference>
<dbReference type="PANTHER" id="PTHR46733">
    <property type="entry name" value="26.5 KDA HEAT SHOCK PROTEIN, MITOCHONDRIAL"/>
    <property type="match status" value="1"/>
</dbReference>
<dbReference type="EMBL" id="JABFUD020000009">
    <property type="protein sequence ID" value="KAI5075290.1"/>
    <property type="molecule type" value="Genomic_DNA"/>
</dbReference>
<evidence type="ECO:0000259" key="5">
    <source>
        <dbReference type="PROSITE" id="PS01031"/>
    </source>
</evidence>
<dbReference type="PROSITE" id="PS01031">
    <property type="entry name" value="SHSP"/>
    <property type="match status" value="1"/>
</dbReference>
<proteinExistence type="inferred from homology"/>
<dbReference type="Pfam" id="PF00011">
    <property type="entry name" value="HSP20"/>
    <property type="match status" value="1"/>
</dbReference>
<evidence type="ECO:0000313" key="7">
    <source>
        <dbReference type="Proteomes" id="UP000886520"/>
    </source>
</evidence>
<dbReference type="PANTHER" id="PTHR46733:SF4">
    <property type="entry name" value="HEAT SHOCK PROTEIN 21, CHLOROPLASTIC"/>
    <property type="match status" value="1"/>
</dbReference>
<dbReference type="SUPFAM" id="SSF49764">
    <property type="entry name" value="HSP20-like chaperones"/>
    <property type="match status" value="1"/>
</dbReference>
<comment type="similarity">
    <text evidence="2 3">Belongs to the small heat shock protein (HSP20) family.</text>
</comment>
<dbReference type="AlphaFoldDB" id="A0A9D4UWV9"/>
<dbReference type="OrthoDB" id="1431247at2759"/>
<dbReference type="Proteomes" id="UP000886520">
    <property type="component" value="Chromosome 9"/>
</dbReference>
<evidence type="ECO:0000256" key="2">
    <source>
        <dbReference type="PROSITE-ProRule" id="PRU00285"/>
    </source>
</evidence>
<comment type="caution">
    <text evidence="6">The sequence shown here is derived from an EMBL/GenBank/DDBJ whole genome shotgun (WGS) entry which is preliminary data.</text>
</comment>
<evidence type="ECO:0000313" key="6">
    <source>
        <dbReference type="EMBL" id="KAI5075290.1"/>
    </source>
</evidence>
<dbReference type="GO" id="GO:0009408">
    <property type="term" value="P:response to heat"/>
    <property type="evidence" value="ECO:0007669"/>
    <property type="project" value="InterPro"/>
</dbReference>
<sequence>MAALSNVVLPSSTTASSSFPSATSCRLRNPLHSPYFVRPATFLAAANGNGSQQGEAIQQRGGRDNSSIQQGRRPRDTSVLLLDSWDPFSRGGLRQVMETMDRLFLDDWATVRNGRGRVGSKSSPSMRAPWDVIEDEEAFHIRVDMPGFSKEDVKVAVEDGVLVVSAERDPEKEDSRWAAKSYSKFKTRLALPEDGQVDKISAEMKNGVLFVSVPKVKPEDKKQVINVDVA</sequence>
<dbReference type="InterPro" id="IPR002068">
    <property type="entry name" value="A-crystallin/Hsp20_dom"/>
</dbReference>
<evidence type="ECO:0000256" key="1">
    <source>
        <dbReference type="ARBA" id="ARBA00023016"/>
    </source>
</evidence>
<dbReference type="CDD" id="cd06464">
    <property type="entry name" value="ACD_sHsps-like"/>
    <property type="match status" value="1"/>
</dbReference>
<feature type="domain" description="SHSP" evidence="5">
    <location>
        <begin position="121"/>
        <end position="230"/>
    </location>
</feature>
<name>A0A9D4UWV9_ADICA</name>
<accession>A0A9D4UWV9</accession>
<feature type="region of interest" description="Disordered" evidence="4">
    <location>
        <begin position="48"/>
        <end position="75"/>
    </location>
</feature>
<evidence type="ECO:0000256" key="3">
    <source>
        <dbReference type="RuleBase" id="RU003616"/>
    </source>
</evidence>
<gene>
    <name evidence="6" type="ORF">GOP47_0009366</name>
</gene>
<dbReference type="InterPro" id="IPR008978">
    <property type="entry name" value="HSP20-like_chaperone"/>
</dbReference>
<dbReference type="InterPro" id="IPR044587">
    <property type="entry name" value="HSP21-like"/>
</dbReference>
<feature type="compositionally biased region" description="Low complexity" evidence="4">
    <location>
        <begin position="10"/>
        <end position="24"/>
    </location>
</feature>
<evidence type="ECO:0000256" key="4">
    <source>
        <dbReference type="SAM" id="MobiDB-lite"/>
    </source>
</evidence>
<reference evidence="6" key="1">
    <citation type="submission" date="2021-01" db="EMBL/GenBank/DDBJ databases">
        <title>Adiantum capillus-veneris genome.</title>
        <authorList>
            <person name="Fang Y."/>
            <person name="Liao Q."/>
        </authorList>
    </citation>
    <scope>NUCLEOTIDE SEQUENCE</scope>
    <source>
        <strain evidence="6">H3</strain>
        <tissue evidence="6">Leaf</tissue>
    </source>
</reference>
<feature type="region of interest" description="Disordered" evidence="4">
    <location>
        <begin position="1"/>
        <end position="24"/>
    </location>
</feature>
<keyword evidence="1" id="KW-0346">Stress response</keyword>
<protein>
    <recommendedName>
        <fullName evidence="5">SHSP domain-containing protein</fullName>
    </recommendedName>
</protein>
<keyword evidence="7" id="KW-1185">Reference proteome</keyword>
<organism evidence="6 7">
    <name type="scientific">Adiantum capillus-veneris</name>
    <name type="common">Maidenhair fern</name>
    <dbReference type="NCBI Taxonomy" id="13818"/>
    <lineage>
        <taxon>Eukaryota</taxon>
        <taxon>Viridiplantae</taxon>
        <taxon>Streptophyta</taxon>
        <taxon>Embryophyta</taxon>
        <taxon>Tracheophyta</taxon>
        <taxon>Polypodiopsida</taxon>
        <taxon>Polypodiidae</taxon>
        <taxon>Polypodiales</taxon>
        <taxon>Pteridineae</taxon>
        <taxon>Pteridaceae</taxon>
        <taxon>Vittarioideae</taxon>
        <taxon>Adiantum</taxon>
    </lineage>
</organism>